<keyword evidence="4" id="KW-1185">Reference proteome</keyword>
<dbReference type="Pfam" id="PF02643">
    <property type="entry name" value="DUF192"/>
    <property type="match status" value="1"/>
</dbReference>
<organism evidence="3 4">
    <name type="scientific">Marinicauda pacifica</name>
    <dbReference type="NCBI Taxonomy" id="1133559"/>
    <lineage>
        <taxon>Bacteria</taxon>
        <taxon>Pseudomonadati</taxon>
        <taxon>Pseudomonadota</taxon>
        <taxon>Alphaproteobacteria</taxon>
        <taxon>Maricaulales</taxon>
        <taxon>Maricaulaceae</taxon>
        <taxon>Marinicauda</taxon>
    </lineage>
</organism>
<feature type="compositionally biased region" description="Acidic residues" evidence="1">
    <location>
        <begin position="176"/>
        <end position="195"/>
    </location>
</feature>
<name>A0A4S2HEU6_9PROT</name>
<dbReference type="AlphaFoldDB" id="A0A4S2HEU6"/>
<dbReference type="InterPro" id="IPR003795">
    <property type="entry name" value="DUF192"/>
</dbReference>
<evidence type="ECO:0000313" key="3">
    <source>
        <dbReference type="EMBL" id="TGY94546.1"/>
    </source>
</evidence>
<gene>
    <name evidence="3" type="ORF">E5162_04535</name>
</gene>
<keyword evidence="2" id="KW-0732">Signal</keyword>
<feature type="signal peptide" evidence="2">
    <location>
        <begin position="1"/>
        <end position="21"/>
    </location>
</feature>
<feature type="chain" id="PRO_5021033724" evidence="2">
    <location>
        <begin position="22"/>
        <end position="195"/>
    </location>
</feature>
<dbReference type="EMBL" id="SRXV01000001">
    <property type="protein sequence ID" value="TGY94546.1"/>
    <property type="molecule type" value="Genomic_DNA"/>
</dbReference>
<evidence type="ECO:0000313" key="4">
    <source>
        <dbReference type="Proteomes" id="UP000305451"/>
    </source>
</evidence>
<feature type="region of interest" description="Disordered" evidence="1">
    <location>
        <begin position="167"/>
        <end position="195"/>
    </location>
</feature>
<sequence>MIRSILLALALTAAPLTGAFAFQDTVSGAPAARDTVIVYGGPDPVIIETGEGEVTLTAEIADTPARRERGLMWREQLADDAGMLFDFEVEQPVAIWMQNTLIPLDIIYIREDGTIAKIIAHAQAMSRRQLPSGEPVLGVLEIGAGRAMELGIEPGDLVRHAMFGTAASAIDQQDPSSEEVGDDSPTDAEAQPEEG</sequence>
<evidence type="ECO:0000256" key="1">
    <source>
        <dbReference type="SAM" id="MobiDB-lite"/>
    </source>
</evidence>
<dbReference type="PANTHER" id="PTHR37953:SF1">
    <property type="entry name" value="UPF0127 PROTEIN MJ1496"/>
    <property type="match status" value="1"/>
</dbReference>
<dbReference type="RefSeq" id="WP_135943743.1">
    <property type="nucleotide sequence ID" value="NZ_BMEI01000001.1"/>
</dbReference>
<comment type="caution">
    <text evidence="3">The sequence shown here is derived from an EMBL/GenBank/DDBJ whole genome shotgun (WGS) entry which is preliminary data.</text>
</comment>
<reference evidence="3 4" key="1">
    <citation type="journal article" date="2013" name="Int. J. Syst. Evol. Microbiol.">
        <title>Marinicauda pacifica gen. nov., sp. nov., a prosthecate alphaproteobacterium of the family Hyphomonadaceae isolated from deep seawater.</title>
        <authorList>
            <person name="Zhang X.Y."/>
            <person name="Li G.W."/>
            <person name="Wang C.S."/>
            <person name="Zhang Y.J."/>
            <person name="Xu X.W."/>
            <person name="Li H."/>
            <person name="Liu A."/>
            <person name="Liu C."/>
            <person name="Xie B.B."/>
            <person name="Qin Q.L."/>
            <person name="Xu Z."/>
            <person name="Chen X.L."/>
            <person name="Zhou B.C."/>
            <person name="Zhang Y.Z."/>
        </authorList>
    </citation>
    <scope>NUCLEOTIDE SEQUENCE [LARGE SCALE GENOMIC DNA]</scope>
    <source>
        <strain evidence="3 4">P-1 km-3</strain>
    </source>
</reference>
<accession>A0A4S2HEU6</accession>
<protein>
    <submittedName>
        <fullName evidence="3">DUF192 domain-containing protein</fullName>
    </submittedName>
</protein>
<dbReference type="PANTHER" id="PTHR37953">
    <property type="entry name" value="UPF0127 PROTEIN MJ1496"/>
    <property type="match status" value="1"/>
</dbReference>
<proteinExistence type="predicted"/>
<dbReference type="Proteomes" id="UP000305451">
    <property type="component" value="Unassembled WGS sequence"/>
</dbReference>
<evidence type="ECO:0000256" key="2">
    <source>
        <dbReference type="SAM" id="SignalP"/>
    </source>
</evidence>
<dbReference type="OrthoDB" id="9808290at2"/>
<dbReference type="InterPro" id="IPR038695">
    <property type="entry name" value="Saro_0823-like_sf"/>
</dbReference>
<dbReference type="Gene3D" id="2.60.120.1140">
    <property type="entry name" value="Protein of unknown function DUF192"/>
    <property type="match status" value="1"/>
</dbReference>